<organism evidence="1 2">
    <name type="scientific">Melia azedarach</name>
    <name type="common">Chinaberry tree</name>
    <dbReference type="NCBI Taxonomy" id="155640"/>
    <lineage>
        <taxon>Eukaryota</taxon>
        <taxon>Viridiplantae</taxon>
        <taxon>Streptophyta</taxon>
        <taxon>Embryophyta</taxon>
        <taxon>Tracheophyta</taxon>
        <taxon>Spermatophyta</taxon>
        <taxon>Magnoliopsida</taxon>
        <taxon>eudicotyledons</taxon>
        <taxon>Gunneridae</taxon>
        <taxon>Pentapetalae</taxon>
        <taxon>rosids</taxon>
        <taxon>malvids</taxon>
        <taxon>Sapindales</taxon>
        <taxon>Meliaceae</taxon>
        <taxon>Melia</taxon>
    </lineage>
</organism>
<gene>
    <name evidence="1" type="ORF">OWV82_017072</name>
</gene>
<dbReference type="EMBL" id="CM051402">
    <property type="protein sequence ID" value="KAJ4710979.1"/>
    <property type="molecule type" value="Genomic_DNA"/>
</dbReference>
<keyword evidence="2" id="KW-1185">Reference proteome</keyword>
<name>A0ACC1XHR9_MELAZ</name>
<sequence length="504" mass="57554">MALYTAPIWLTLFLIPLLLVLKKMKNQNKQLLPPSPPKLPIIGNLHQLGALPHQSFWKLSKKYGPVMLLKIGRIPLVVISSAEAARDVLKVHDLDCCSRPPLTGAGKLSYNYLDISFAPYGDYWRHMRKLCVIELFSVKRVQSFRSIREEEVALLMNSISQASSSALPVDLSEKIFALNGSMVLRMAFGKRFQGSHFDNHRFEELIDESEAVAGCFTAEECFPYVGWIIDRFTGYHAKLDRVFYELDSFFQQEIDDHLKFGRTKREDEDIIDVMLKIEREQTKSCFGAHLTNDHIKAVLMDVFLAGVDTSAITVIWAMAELARNPRVMNKVQDEVREYIGKTGSVTENDADQLQYLKMVIKETLRLHPPAPLLLPRETISHFKVNGHDIYPKTLIQVNAWAIGRDPKYWKKPEEFFPERFIDNTVDFKGQHFEFLSFGAGRRSCPGSHMGLTTVEITLANLLYRFNWKLSGIKQADLNMEEATGQSLTISKKTPLILVPVNYLQ</sequence>
<comment type="caution">
    <text evidence="1">The sequence shown here is derived from an EMBL/GenBank/DDBJ whole genome shotgun (WGS) entry which is preliminary data.</text>
</comment>
<evidence type="ECO:0000313" key="1">
    <source>
        <dbReference type="EMBL" id="KAJ4710979.1"/>
    </source>
</evidence>
<dbReference type="Proteomes" id="UP001164539">
    <property type="component" value="Chromosome 9"/>
</dbReference>
<evidence type="ECO:0000313" key="2">
    <source>
        <dbReference type="Proteomes" id="UP001164539"/>
    </source>
</evidence>
<proteinExistence type="predicted"/>
<protein>
    <submittedName>
        <fullName evidence="1">Cytochrome P450</fullName>
    </submittedName>
</protein>
<reference evidence="1 2" key="1">
    <citation type="journal article" date="2023" name="Science">
        <title>Complex scaffold remodeling in plant triterpene biosynthesis.</title>
        <authorList>
            <person name="De La Pena R."/>
            <person name="Hodgson H."/>
            <person name="Liu J.C."/>
            <person name="Stephenson M.J."/>
            <person name="Martin A.C."/>
            <person name="Owen C."/>
            <person name="Harkess A."/>
            <person name="Leebens-Mack J."/>
            <person name="Jimenez L.E."/>
            <person name="Osbourn A."/>
            <person name="Sattely E.S."/>
        </authorList>
    </citation>
    <scope>NUCLEOTIDE SEQUENCE [LARGE SCALE GENOMIC DNA]</scope>
    <source>
        <strain evidence="2">cv. JPN11</strain>
        <tissue evidence="1">Leaf</tissue>
    </source>
</reference>
<accession>A0ACC1XHR9</accession>